<dbReference type="Proteomes" id="UP000538292">
    <property type="component" value="Unassembled WGS sequence"/>
</dbReference>
<organism evidence="2 3">
    <name type="scientific">Thermoactinomyces mirandus</name>
    <dbReference type="NCBI Taxonomy" id="2756294"/>
    <lineage>
        <taxon>Bacteria</taxon>
        <taxon>Bacillati</taxon>
        <taxon>Bacillota</taxon>
        <taxon>Bacilli</taxon>
        <taxon>Bacillales</taxon>
        <taxon>Thermoactinomycetaceae</taxon>
        <taxon>Thermoactinomyces</taxon>
    </lineage>
</organism>
<keyword evidence="1" id="KW-0472">Membrane</keyword>
<feature type="transmembrane region" description="Helical" evidence="1">
    <location>
        <begin position="52"/>
        <end position="72"/>
    </location>
</feature>
<dbReference type="AlphaFoldDB" id="A0A7W1XQA2"/>
<feature type="transmembrane region" description="Helical" evidence="1">
    <location>
        <begin position="93"/>
        <end position="109"/>
    </location>
</feature>
<reference evidence="2 3" key="1">
    <citation type="submission" date="2020-07" db="EMBL/GenBank/DDBJ databases">
        <title>Thermoactinomyces phylogeny.</title>
        <authorList>
            <person name="Dunlap C."/>
        </authorList>
    </citation>
    <scope>NUCLEOTIDE SEQUENCE [LARGE SCALE GENOMIC DNA]</scope>
    <source>
        <strain evidence="2 3">AMNI-1</strain>
    </source>
</reference>
<evidence type="ECO:0000313" key="3">
    <source>
        <dbReference type="Proteomes" id="UP000538292"/>
    </source>
</evidence>
<name>A0A7W1XQA2_9BACL</name>
<dbReference type="EMBL" id="JACEOL010000007">
    <property type="protein sequence ID" value="MBA4601288.1"/>
    <property type="molecule type" value="Genomic_DNA"/>
</dbReference>
<feature type="transmembrane region" description="Helical" evidence="1">
    <location>
        <begin position="115"/>
        <end position="137"/>
    </location>
</feature>
<comment type="caution">
    <text evidence="2">The sequence shown here is derived from an EMBL/GenBank/DDBJ whole genome shotgun (WGS) entry which is preliminary data.</text>
</comment>
<keyword evidence="3" id="KW-1185">Reference proteome</keyword>
<feature type="transmembrane region" description="Helical" evidence="1">
    <location>
        <begin position="17"/>
        <end position="40"/>
    </location>
</feature>
<feature type="transmembrane region" description="Helical" evidence="1">
    <location>
        <begin position="158"/>
        <end position="179"/>
    </location>
</feature>
<dbReference type="RefSeq" id="WP_181737599.1">
    <property type="nucleotide sequence ID" value="NZ_JACEOL010000007.1"/>
</dbReference>
<sequence length="224" mass="25711">MVIRSSLQLYKQEFGRILLLGLLVTLPVQLIAMFFTNYFYTYYGILNLVYVADWFFAFIILLSISFVQIPFIRLFQLHISREPVKVSKTIDSLMKSGFTVYVMGILYAICVVVSSLFFIIPGLILMVLLYAFPYAVVMEGEKWGSAFKLAIQFGKDNFFRLLGIILGFSLVEMTVERIIEFGVLSLTHNFLIISLVLLTVNMFFIPLFSFINGFVYAKWAGQLD</sequence>
<keyword evidence="1" id="KW-1133">Transmembrane helix</keyword>
<feature type="transmembrane region" description="Helical" evidence="1">
    <location>
        <begin position="191"/>
        <end position="217"/>
    </location>
</feature>
<evidence type="ECO:0000313" key="2">
    <source>
        <dbReference type="EMBL" id="MBA4601288.1"/>
    </source>
</evidence>
<accession>A0A7W1XQA2</accession>
<proteinExistence type="predicted"/>
<gene>
    <name evidence="2" type="ORF">H2C83_02885</name>
</gene>
<evidence type="ECO:0000256" key="1">
    <source>
        <dbReference type="SAM" id="Phobius"/>
    </source>
</evidence>
<protein>
    <submittedName>
        <fullName evidence="2">Uncharacterized protein</fullName>
    </submittedName>
</protein>
<keyword evidence="1" id="KW-0812">Transmembrane</keyword>